<evidence type="ECO:0000313" key="8">
    <source>
        <dbReference type="Proteomes" id="UP000014417"/>
    </source>
</evidence>
<protein>
    <recommendedName>
        <fullName evidence="9">BioF2-like acetyltransferase domain-containing protein</fullName>
    </recommendedName>
</protein>
<dbReference type="InterPro" id="IPR003447">
    <property type="entry name" value="FEMABX"/>
</dbReference>
<organism evidence="7 8">
    <name type="scientific">Propionimicrobium lymphophilum ACS-093-V-SCH5</name>
    <dbReference type="NCBI Taxonomy" id="883161"/>
    <lineage>
        <taxon>Bacteria</taxon>
        <taxon>Bacillati</taxon>
        <taxon>Actinomycetota</taxon>
        <taxon>Actinomycetes</taxon>
        <taxon>Propionibacteriales</taxon>
        <taxon>Propionibacteriaceae</taxon>
        <taxon>Propionimicrobium</taxon>
    </lineage>
</organism>
<dbReference type="GO" id="GO:0016755">
    <property type="term" value="F:aminoacyltransferase activity"/>
    <property type="evidence" value="ECO:0007669"/>
    <property type="project" value="InterPro"/>
</dbReference>
<dbReference type="STRING" id="883161.HMPREF9306_00268"/>
<keyword evidence="5" id="KW-0012">Acyltransferase</keyword>
<dbReference type="GO" id="GO:0071555">
    <property type="term" value="P:cell wall organization"/>
    <property type="evidence" value="ECO:0007669"/>
    <property type="project" value="UniProtKB-KW"/>
</dbReference>
<keyword evidence="8" id="KW-1185">Reference proteome</keyword>
<evidence type="ECO:0000313" key="7">
    <source>
        <dbReference type="EMBL" id="EPD33853.1"/>
    </source>
</evidence>
<keyword evidence="6" id="KW-0961">Cell wall biogenesis/degradation</keyword>
<keyword evidence="2" id="KW-0808">Transferase</keyword>
<proteinExistence type="inferred from homology"/>
<keyword evidence="4" id="KW-0573">Peptidoglycan synthesis</keyword>
<evidence type="ECO:0008006" key="9">
    <source>
        <dbReference type="Google" id="ProtNLM"/>
    </source>
</evidence>
<evidence type="ECO:0000256" key="6">
    <source>
        <dbReference type="ARBA" id="ARBA00023316"/>
    </source>
</evidence>
<dbReference type="PANTHER" id="PTHR36174">
    <property type="entry name" value="LIPID II:GLYCINE GLYCYLTRANSFERASE"/>
    <property type="match status" value="1"/>
</dbReference>
<dbReference type="SUPFAM" id="SSF55729">
    <property type="entry name" value="Acyl-CoA N-acyltransferases (Nat)"/>
    <property type="match status" value="1"/>
</dbReference>
<evidence type="ECO:0000256" key="2">
    <source>
        <dbReference type="ARBA" id="ARBA00022679"/>
    </source>
</evidence>
<dbReference type="PANTHER" id="PTHR36174:SF1">
    <property type="entry name" value="LIPID II:GLYCINE GLYCYLTRANSFERASE"/>
    <property type="match status" value="1"/>
</dbReference>
<dbReference type="Pfam" id="PF02388">
    <property type="entry name" value="FemAB"/>
    <property type="match status" value="1"/>
</dbReference>
<dbReference type="Proteomes" id="UP000014417">
    <property type="component" value="Unassembled WGS sequence"/>
</dbReference>
<dbReference type="GO" id="GO:0009252">
    <property type="term" value="P:peptidoglycan biosynthetic process"/>
    <property type="evidence" value="ECO:0007669"/>
    <property type="project" value="UniProtKB-KW"/>
</dbReference>
<comment type="similarity">
    <text evidence="1">Belongs to the FemABX family.</text>
</comment>
<sequence length="332" mass="38146">MLFKKLQTSEELKNLVRSKEIELPIEQSPAWRKFDLTRGRKHHGWILYQPGGEPRAILALVEFNIHGFSYLWSKHAPVWLGDAPDEEQEAEFFRSFRSFVRKEFPKVVFARISAWHRSPDLKPLLNALTYDQTVIVDLQKSEEEILAGMSQTGRYEVRKGAKNPDLKIIERTGDTAAFDKCYQIYQETASRSGFGIHPKEVYADMLESLGPEHCRLFVAEHGGEPVAWAIVTVYDRHGVYYYAGSNRQAMKLLAPIQLQWKIIQQLKSEGVKEYDLMGIASDLSPQLSGVSRFKLKFTREATTIPADWELPVRKFTFAALQLAKKVKKTLKK</sequence>
<gene>
    <name evidence="7" type="ORF">HMPREF9306_00268</name>
</gene>
<name>S2W248_9ACTN</name>
<keyword evidence="3" id="KW-0133">Cell shape</keyword>
<dbReference type="HOGENOM" id="CLU_050488_0_0_11"/>
<dbReference type="PROSITE" id="PS51191">
    <property type="entry name" value="FEMABX"/>
    <property type="match status" value="1"/>
</dbReference>
<evidence type="ECO:0000256" key="3">
    <source>
        <dbReference type="ARBA" id="ARBA00022960"/>
    </source>
</evidence>
<accession>S2W248</accession>
<dbReference type="GO" id="GO:0008360">
    <property type="term" value="P:regulation of cell shape"/>
    <property type="evidence" value="ECO:0007669"/>
    <property type="project" value="UniProtKB-KW"/>
</dbReference>
<evidence type="ECO:0000256" key="5">
    <source>
        <dbReference type="ARBA" id="ARBA00023315"/>
    </source>
</evidence>
<dbReference type="AlphaFoldDB" id="S2W248"/>
<dbReference type="Gene3D" id="3.40.630.30">
    <property type="match status" value="1"/>
</dbReference>
<dbReference type="InterPro" id="IPR016181">
    <property type="entry name" value="Acyl_CoA_acyltransferase"/>
</dbReference>
<dbReference type="EMBL" id="AGZR01000003">
    <property type="protein sequence ID" value="EPD33853.1"/>
    <property type="molecule type" value="Genomic_DNA"/>
</dbReference>
<dbReference type="OrthoDB" id="9793335at2"/>
<evidence type="ECO:0000256" key="4">
    <source>
        <dbReference type="ARBA" id="ARBA00022984"/>
    </source>
</evidence>
<comment type="caution">
    <text evidence="7">The sequence shown here is derived from an EMBL/GenBank/DDBJ whole genome shotgun (WGS) entry which is preliminary data.</text>
</comment>
<dbReference type="InterPro" id="IPR050644">
    <property type="entry name" value="PG_Glycine_Bridge_Synth"/>
</dbReference>
<reference evidence="7 8" key="1">
    <citation type="submission" date="2013-04" db="EMBL/GenBank/DDBJ databases">
        <title>The Genome Sequence of Propionimicrobium lymphophilum ACS-093-V-SCH5.</title>
        <authorList>
            <consortium name="The Broad Institute Genomics Platform"/>
            <person name="Earl A."/>
            <person name="Ward D."/>
            <person name="Feldgarden M."/>
            <person name="Gevers D."/>
            <person name="Saerens B."/>
            <person name="Vaneechoutte M."/>
            <person name="Walker B."/>
            <person name="Young S."/>
            <person name="Zeng Q."/>
            <person name="Gargeya S."/>
            <person name="Fitzgerald M."/>
            <person name="Haas B."/>
            <person name="Abouelleil A."/>
            <person name="Allen A.W."/>
            <person name="Alvarado L."/>
            <person name="Arachchi H.M."/>
            <person name="Berlin A.M."/>
            <person name="Chapman S.B."/>
            <person name="Gainer-Dewar J."/>
            <person name="Goldberg J."/>
            <person name="Griggs A."/>
            <person name="Gujja S."/>
            <person name="Hansen M."/>
            <person name="Howarth C."/>
            <person name="Imamovic A."/>
            <person name="Ireland A."/>
            <person name="Larimer J."/>
            <person name="McCowan C."/>
            <person name="Murphy C."/>
            <person name="Pearson M."/>
            <person name="Poon T.W."/>
            <person name="Priest M."/>
            <person name="Roberts A."/>
            <person name="Saif S."/>
            <person name="Shea T."/>
            <person name="Sisk P."/>
            <person name="Sykes S."/>
            <person name="Wortman J."/>
            <person name="Nusbaum C."/>
            <person name="Birren B."/>
        </authorList>
    </citation>
    <scope>NUCLEOTIDE SEQUENCE [LARGE SCALE GENOMIC DNA]</scope>
    <source>
        <strain evidence="7 8">ACS-093-V-SCH5</strain>
    </source>
</reference>
<evidence type="ECO:0000256" key="1">
    <source>
        <dbReference type="ARBA" id="ARBA00009943"/>
    </source>
</evidence>